<dbReference type="WBParaSite" id="MBELARI_LOCUS19438">
    <property type="protein sequence ID" value="MBELARI_LOCUS19438"/>
    <property type="gene ID" value="MBELARI_LOCUS19438"/>
</dbReference>
<evidence type="ECO:0000313" key="3">
    <source>
        <dbReference type="WBParaSite" id="MBELARI_LOCUS19438"/>
    </source>
</evidence>
<evidence type="ECO:0000313" key="2">
    <source>
        <dbReference type="Proteomes" id="UP000887575"/>
    </source>
</evidence>
<keyword evidence="1" id="KW-0472">Membrane</keyword>
<protein>
    <submittedName>
        <fullName evidence="3">Uncharacterized protein</fullName>
    </submittedName>
</protein>
<feature type="transmembrane region" description="Helical" evidence="1">
    <location>
        <begin position="95"/>
        <end position="116"/>
    </location>
</feature>
<sequence length="209" mass="23939">MTAETLTTTKTPDYDPKRNSNCINFLLRGIDGRFKKEKSLCSLAESSLYSTQITLGEFPLSTDRGRRIAGIVTILLGLIVVAFVILAIFTSIPLWVTIPLAFVSFLFSAFAGLIYFQAPEMQHRYVQIDLNCKNCEDGHKVLYDAITKQKRRRYGVYTNPLCKTLQTTTDKRSYEFIDKAFEDMRSELDMNPLGYNCKHWADELYMKIA</sequence>
<dbReference type="AlphaFoldDB" id="A0AAF3F0M6"/>
<proteinExistence type="predicted"/>
<name>A0AAF3F0M6_9BILA</name>
<accession>A0AAF3F0M6</accession>
<keyword evidence="2" id="KW-1185">Reference proteome</keyword>
<reference evidence="3" key="1">
    <citation type="submission" date="2024-02" db="UniProtKB">
        <authorList>
            <consortium name="WormBaseParasite"/>
        </authorList>
    </citation>
    <scope>IDENTIFICATION</scope>
</reference>
<evidence type="ECO:0000256" key="1">
    <source>
        <dbReference type="SAM" id="Phobius"/>
    </source>
</evidence>
<keyword evidence="1" id="KW-0812">Transmembrane</keyword>
<feature type="transmembrane region" description="Helical" evidence="1">
    <location>
        <begin position="68"/>
        <end position="89"/>
    </location>
</feature>
<organism evidence="2 3">
    <name type="scientific">Mesorhabditis belari</name>
    <dbReference type="NCBI Taxonomy" id="2138241"/>
    <lineage>
        <taxon>Eukaryota</taxon>
        <taxon>Metazoa</taxon>
        <taxon>Ecdysozoa</taxon>
        <taxon>Nematoda</taxon>
        <taxon>Chromadorea</taxon>
        <taxon>Rhabditida</taxon>
        <taxon>Rhabditina</taxon>
        <taxon>Rhabditomorpha</taxon>
        <taxon>Rhabditoidea</taxon>
        <taxon>Rhabditidae</taxon>
        <taxon>Mesorhabditinae</taxon>
        <taxon>Mesorhabditis</taxon>
    </lineage>
</organism>
<dbReference type="Proteomes" id="UP000887575">
    <property type="component" value="Unassembled WGS sequence"/>
</dbReference>
<keyword evidence="1" id="KW-1133">Transmembrane helix</keyword>